<sequence length="169" mass="18994">MNKKSNLSMLNHLRPAFLQSRGKKSGPDVFSTKNPPQTRQKKESFGSNVLNYSFSVNEEPFLPLTTEIRTSQQETTNKFPTTSVCLVRQTEISFPLTTRCLRHMDSLSRSTSSKSSASEGFVKVGSCPPTPNTSLLFVLRSNSEIRPMKQMILNFYNKKIKLGSLLISL</sequence>
<feature type="region of interest" description="Disordered" evidence="1">
    <location>
        <begin position="17"/>
        <end position="44"/>
    </location>
</feature>
<reference evidence="2 3" key="1">
    <citation type="submission" date="2021-06" db="EMBL/GenBank/DDBJ databases">
        <title>Caerostris darwini draft genome.</title>
        <authorList>
            <person name="Kono N."/>
            <person name="Arakawa K."/>
        </authorList>
    </citation>
    <scope>NUCLEOTIDE SEQUENCE [LARGE SCALE GENOMIC DNA]</scope>
</reference>
<organism evidence="2 3">
    <name type="scientific">Caerostris darwini</name>
    <dbReference type="NCBI Taxonomy" id="1538125"/>
    <lineage>
        <taxon>Eukaryota</taxon>
        <taxon>Metazoa</taxon>
        <taxon>Ecdysozoa</taxon>
        <taxon>Arthropoda</taxon>
        <taxon>Chelicerata</taxon>
        <taxon>Arachnida</taxon>
        <taxon>Araneae</taxon>
        <taxon>Araneomorphae</taxon>
        <taxon>Entelegynae</taxon>
        <taxon>Araneoidea</taxon>
        <taxon>Araneidae</taxon>
        <taxon>Caerostris</taxon>
    </lineage>
</organism>
<proteinExistence type="predicted"/>
<gene>
    <name evidence="2" type="ORF">CDAR_412771</name>
</gene>
<dbReference type="EMBL" id="BPLQ01007823">
    <property type="protein sequence ID" value="GIY32582.1"/>
    <property type="molecule type" value="Genomic_DNA"/>
</dbReference>
<keyword evidence="3" id="KW-1185">Reference proteome</keyword>
<dbReference type="Proteomes" id="UP001054837">
    <property type="component" value="Unassembled WGS sequence"/>
</dbReference>
<evidence type="ECO:0000256" key="1">
    <source>
        <dbReference type="SAM" id="MobiDB-lite"/>
    </source>
</evidence>
<accession>A0AAV4SK05</accession>
<protein>
    <submittedName>
        <fullName evidence="2">Uncharacterized protein</fullName>
    </submittedName>
</protein>
<comment type="caution">
    <text evidence="2">The sequence shown here is derived from an EMBL/GenBank/DDBJ whole genome shotgun (WGS) entry which is preliminary data.</text>
</comment>
<dbReference type="AlphaFoldDB" id="A0AAV4SK05"/>
<name>A0AAV4SK05_9ARAC</name>
<evidence type="ECO:0000313" key="3">
    <source>
        <dbReference type="Proteomes" id="UP001054837"/>
    </source>
</evidence>
<evidence type="ECO:0000313" key="2">
    <source>
        <dbReference type="EMBL" id="GIY32582.1"/>
    </source>
</evidence>